<keyword evidence="2" id="KW-1185">Reference proteome</keyword>
<dbReference type="Proteomes" id="UP000442535">
    <property type="component" value="Unassembled WGS sequence"/>
</dbReference>
<comment type="caution">
    <text evidence="1">The sequence shown here is derived from an EMBL/GenBank/DDBJ whole genome shotgun (WGS) entry which is preliminary data.</text>
</comment>
<accession>A0A7K0K3D2</accession>
<protein>
    <submittedName>
        <fullName evidence="1">Uncharacterized protein</fullName>
    </submittedName>
</protein>
<dbReference type="EMBL" id="VUMY01000007">
    <property type="protein sequence ID" value="MST49560.1"/>
    <property type="molecule type" value="Genomic_DNA"/>
</dbReference>
<evidence type="ECO:0000313" key="1">
    <source>
        <dbReference type="EMBL" id="MST49560.1"/>
    </source>
</evidence>
<sequence length="100" mass="10873">MNNVFRSVGLMRDLNNITLIDPNAKDDAQASAEVPKIGSLLALHNWSADFQKPQSKFGRWTKPLVNAVTLEENCFPLATSRAVLPKEPLSVLLKNGGEGG</sequence>
<dbReference type="AlphaFoldDB" id="A0A7K0K3D2"/>
<organism evidence="1 2">
    <name type="scientific">Mobiluncus porci</name>
    <dbReference type="NCBI Taxonomy" id="2652278"/>
    <lineage>
        <taxon>Bacteria</taxon>
        <taxon>Bacillati</taxon>
        <taxon>Actinomycetota</taxon>
        <taxon>Actinomycetes</taxon>
        <taxon>Actinomycetales</taxon>
        <taxon>Actinomycetaceae</taxon>
        <taxon>Mobiluncus</taxon>
    </lineage>
</organism>
<gene>
    <name evidence="1" type="ORF">FYJ63_04835</name>
</gene>
<evidence type="ECO:0000313" key="2">
    <source>
        <dbReference type="Proteomes" id="UP000442535"/>
    </source>
</evidence>
<proteinExistence type="predicted"/>
<reference evidence="1 2" key="1">
    <citation type="submission" date="2019-08" db="EMBL/GenBank/DDBJ databases">
        <title>In-depth cultivation of the pig gut microbiome towards novel bacterial diversity and tailored functional studies.</title>
        <authorList>
            <person name="Wylensek D."/>
            <person name="Hitch T.C.A."/>
            <person name="Clavel T."/>
        </authorList>
    </citation>
    <scope>NUCLEOTIDE SEQUENCE [LARGE SCALE GENOMIC DNA]</scope>
    <source>
        <strain evidence="1 2">RF-GAM-744-WT-7</strain>
    </source>
</reference>
<dbReference type="RefSeq" id="WP_154544379.1">
    <property type="nucleotide sequence ID" value="NZ_VUMY01000007.1"/>
</dbReference>
<name>A0A7K0K3D2_9ACTO</name>